<evidence type="ECO:0000256" key="1">
    <source>
        <dbReference type="SAM" id="Phobius"/>
    </source>
</evidence>
<evidence type="ECO:0000313" key="3">
    <source>
        <dbReference type="Proteomes" id="UP000276133"/>
    </source>
</evidence>
<organism evidence="2 3">
    <name type="scientific">Brachionus plicatilis</name>
    <name type="common">Marine rotifer</name>
    <name type="synonym">Brachionus muelleri</name>
    <dbReference type="NCBI Taxonomy" id="10195"/>
    <lineage>
        <taxon>Eukaryota</taxon>
        <taxon>Metazoa</taxon>
        <taxon>Spiralia</taxon>
        <taxon>Gnathifera</taxon>
        <taxon>Rotifera</taxon>
        <taxon>Eurotatoria</taxon>
        <taxon>Monogononta</taxon>
        <taxon>Pseudotrocha</taxon>
        <taxon>Ploima</taxon>
        <taxon>Brachionidae</taxon>
        <taxon>Brachionus</taxon>
    </lineage>
</organism>
<keyword evidence="3" id="KW-1185">Reference proteome</keyword>
<sequence>MTICIIFEMILYFVKIIWYLIIWKQIEFFFIELNPIRSPGWVPLLRGSSFISLGKAVTTFEMYCLKLITYPLNDMSHILLILLAKVQNN</sequence>
<keyword evidence="1" id="KW-0472">Membrane</keyword>
<name>A0A3M7Q7S3_BRAPC</name>
<comment type="caution">
    <text evidence="2">The sequence shown here is derived from an EMBL/GenBank/DDBJ whole genome shotgun (WGS) entry which is preliminary data.</text>
</comment>
<dbReference type="AlphaFoldDB" id="A0A3M7Q7S3"/>
<protein>
    <submittedName>
        <fullName evidence="2">Uncharacterized protein</fullName>
    </submittedName>
</protein>
<gene>
    <name evidence="2" type="ORF">BpHYR1_014069</name>
</gene>
<keyword evidence="1" id="KW-0812">Transmembrane</keyword>
<proteinExistence type="predicted"/>
<reference evidence="2 3" key="1">
    <citation type="journal article" date="2018" name="Sci. Rep.">
        <title>Genomic signatures of local adaptation to the degree of environmental predictability in rotifers.</title>
        <authorList>
            <person name="Franch-Gras L."/>
            <person name="Hahn C."/>
            <person name="Garcia-Roger E.M."/>
            <person name="Carmona M.J."/>
            <person name="Serra M."/>
            <person name="Gomez A."/>
        </authorList>
    </citation>
    <scope>NUCLEOTIDE SEQUENCE [LARGE SCALE GENOMIC DNA]</scope>
    <source>
        <strain evidence="2">HYR1</strain>
    </source>
</reference>
<feature type="transmembrane region" description="Helical" evidence="1">
    <location>
        <begin position="6"/>
        <end position="23"/>
    </location>
</feature>
<dbReference type="EMBL" id="REGN01007096">
    <property type="protein sequence ID" value="RNA07299.1"/>
    <property type="molecule type" value="Genomic_DNA"/>
</dbReference>
<accession>A0A3M7Q7S3</accession>
<evidence type="ECO:0000313" key="2">
    <source>
        <dbReference type="EMBL" id="RNA07299.1"/>
    </source>
</evidence>
<keyword evidence="1" id="KW-1133">Transmembrane helix</keyword>
<dbReference type="Proteomes" id="UP000276133">
    <property type="component" value="Unassembled WGS sequence"/>
</dbReference>